<dbReference type="KEGG" id="egt:105974021"/>
<dbReference type="EMBL" id="KI632182">
    <property type="protein sequence ID" value="EYU23164.1"/>
    <property type="molecule type" value="Genomic_DNA"/>
</dbReference>
<dbReference type="PhylomeDB" id="A0A022Q6A6"/>
<sequence length="299" mass="34886">MRIAPGYRFLPSDEELINCYLLKESMGIKLPWNPMSKTDIYGQKDPWEVLQDVHWDDFHSENKFKHVTYVLTKLLRVNGKTRIARRTKSGTWKGQTSGKEIYDESSGKLIGLSKMFTFYKNKPKGGSGEEEEEHGHWIMHEFSLAGVSLNFELKFKDYAICRITRIFPKENDKEKTKKQPKIIVPQELNPVLDEEDQLLADELQQAMYSDEQIIVPQEQNPITDEDNQLLEDEIERAVYSDEDRLLGMPNIGKKRLAEDEGIEEDRDEFSKMQKIDLDNIEFDFDIDIDDISLKDLGWS</sequence>
<dbReference type="PANTHER" id="PTHR31719">
    <property type="entry name" value="NAC TRANSCRIPTION FACTOR 56"/>
    <property type="match status" value="1"/>
</dbReference>
<evidence type="ECO:0000313" key="7">
    <source>
        <dbReference type="Proteomes" id="UP000030748"/>
    </source>
</evidence>
<evidence type="ECO:0000256" key="2">
    <source>
        <dbReference type="ARBA" id="ARBA00023125"/>
    </source>
</evidence>
<reference evidence="6 7" key="1">
    <citation type="journal article" date="2013" name="Proc. Natl. Acad. Sci. U.S.A.">
        <title>Fine-scale variation in meiotic recombination in Mimulus inferred from population shotgun sequencing.</title>
        <authorList>
            <person name="Hellsten U."/>
            <person name="Wright K.M."/>
            <person name="Jenkins J."/>
            <person name="Shu S."/>
            <person name="Yuan Y."/>
            <person name="Wessler S.R."/>
            <person name="Schmutz J."/>
            <person name="Willis J.H."/>
            <person name="Rokhsar D.S."/>
        </authorList>
    </citation>
    <scope>NUCLEOTIDE SEQUENCE [LARGE SCALE GENOMIC DNA]</scope>
    <source>
        <strain evidence="7">cv. DUN x IM62</strain>
    </source>
</reference>
<dbReference type="SUPFAM" id="SSF101941">
    <property type="entry name" value="NAC domain"/>
    <property type="match status" value="1"/>
</dbReference>
<evidence type="ECO:0000259" key="5">
    <source>
        <dbReference type="PROSITE" id="PS51005"/>
    </source>
</evidence>
<gene>
    <name evidence="6" type="ORF">MIMGU_mgv1a021471mg</name>
</gene>
<evidence type="ECO:0000313" key="6">
    <source>
        <dbReference type="EMBL" id="EYU23164.1"/>
    </source>
</evidence>
<dbReference type="PANTHER" id="PTHR31719:SF164">
    <property type="entry name" value="NAC DOMAIN-CONTAINING PROTEIN"/>
    <property type="match status" value="1"/>
</dbReference>
<keyword evidence="2" id="KW-0238">DNA-binding</keyword>
<accession>A0A022Q6A6</accession>
<dbReference type="PROSITE" id="PS51005">
    <property type="entry name" value="NAC"/>
    <property type="match status" value="1"/>
</dbReference>
<dbReference type="Gene3D" id="2.170.150.80">
    <property type="entry name" value="NAC domain"/>
    <property type="match status" value="1"/>
</dbReference>
<dbReference type="Proteomes" id="UP000030748">
    <property type="component" value="Unassembled WGS sequence"/>
</dbReference>
<evidence type="ECO:0000256" key="4">
    <source>
        <dbReference type="ARBA" id="ARBA00023242"/>
    </source>
</evidence>
<dbReference type="STRING" id="4155.A0A022Q6A6"/>
<dbReference type="OMA" id="NDPADHF"/>
<name>A0A022Q6A6_ERYGU</name>
<dbReference type="GO" id="GO:0006355">
    <property type="term" value="P:regulation of DNA-templated transcription"/>
    <property type="evidence" value="ECO:0007669"/>
    <property type="project" value="InterPro"/>
</dbReference>
<keyword evidence="4" id="KW-0539">Nucleus</keyword>
<dbReference type="Pfam" id="PF02365">
    <property type="entry name" value="NAM"/>
    <property type="match status" value="1"/>
</dbReference>
<dbReference type="AlphaFoldDB" id="A0A022Q6A6"/>
<dbReference type="GO" id="GO:0003677">
    <property type="term" value="F:DNA binding"/>
    <property type="evidence" value="ECO:0007669"/>
    <property type="project" value="UniProtKB-KW"/>
</dbReference>
<dbReference type="InterPro" id="IPR036093">
    <property type="entry name" value="NAC_dom_sf"/>
</dbReference>
<proteinExistence type="predicted"/>
<evidence type="ECO:0000256" key="3">
    <source>
        <dbReference type="ARBA" id="ARBA00023163"/>
    </source>
</evidence>
<organism evidence="6 7">
    <name type="scientific">Erythranthe guttata</name>
    <name type="common">Yellow monkey flower</name>
    <name type="synonym">Mimulus guttatus</name>
    <dbReference type="NCBI Taxonomy" id="4155"/>
    <lineage>
        <taxon>Eukaryota</taxon>
        <taxon>Viridiplantae</taxon>
        <taxon>Streptophyta</taxon>
        <taxon>Embryophyta</taxon>
        <taxon>Tracheophyta</taxon>
        <taxon>Spermatophyta</taxon>
        <taxon>Magnoliopsida</taxon>
        <taxon>eudicotyledons</taxon>
        <taxon>Gunneridae</taxon>
        <taxon>Pentapetalae</taxon>
        <taxon>asterids</taxon>
        <taxon>lamiids</taxon>
        <taxon>Lamiales</taxon>
        <taxon>Phrymaceae</taxon>
        <taxon>Erythranthe</taxon>
    </lineage>
</organism>
<protein>
    <recommendedName>
        <fullName evidence="5">NAC domain-containing protein</fullName>
    </recommendedName>
</protein>
<feature type="domain" description="NAC" evidence="5">
    <location>
        <begin position="3"/>
        <end position="166"/>
    </location>
</feature>
<dbReference type="OrthoDB" id="1622899at2759"/>
<keyword evidence="3" id="KW-0804">Transcription</keyword>
<dbReference type="eggNOG" id="ENOG502S3PH">
    <property type="taxonomic scope" value="Eukaryota"/>
</dbReference>
<evidence type="ECO:0000256" key="1">
    <source>
        <dbReference type="ARBA" id="ARBA00023015"/>
    </source>
</evidence>
<dbReference type="InterPro" id="IPR003441">
    <property type="entry name" value="NAC-dom"/>
</dbReference>
<keyword evidence="7" id="KW-1185">Reference proteome</keyword>
<keyword evidence="1" id="KW-0805">Transcription regulation</keyword>